<dbReference type="InterPro" id="IPR009081">
    <property type="entry name" value="PP-bd_ACP"/>
</dbReference>
<dbReference type="PROSITE" id="PS00455">
    <property type="entry name" value="AMP_BINDING"/>
    <property type="match status" value="1"/>
</dbReference>
<dbReference type="InterPro" id="IPR001031">
    <property type="entry name" value="Thioesterase"/>
</dbReference>
<sequence>MPSHDDIIDAYPLTLLQSGMLFHSHADADTPTYHDISAVRLSGRFDETALRATLAGVIERSDILRSSFDLTRFSTPVQLVHAAVDTPLTVEDLRGLDAAEQERRVAAWTEREKATPFVLTRAPLLTLHVHVFADDDFRLNLSFHHAILDGWSLSLVTNQLITGYDARLAGRPDPATAPVTRFRDYLALEQEALASEESRAYWSGLLQDTDFSGLPRRADAALSAVREARVHDVPLPEGLGEKLRAVAAEARVPVKAVMFAAHARVLSLLSGRSRVVTGLVAGGRPETADGDQVVGLFLNTLPLVVDVTGTTWTELARRIHAAESGALPHRRYPMAQMLRDLRRPGFFETVVDHRSFRGYDMELEQLAVTGGEFFEQTNFPFTANFGTDPVTGQVRLRLNYDAAEFTDAWIAGVGGHYADAIDALVTDPHAAVHATVLLARADLDRLFTEWNDTAAGWDLDRTLPELLAERAAKHPDRIAVRFGDTALTYGEFNAWANRLAHELRARGVGPDTLVGVHLERSAELIVALVAVLKAGGAYVPLDPGYPRERLAYMLDDARVPVLLTGPGLAVPAVPEGTAVIEVDRSAAAGRPGTDPLPQAGPEHLAYVIYTSGSTGRPKGVQIPHRALLNLLFSFGRDLRLTEEDRLLAVTSLSFDIAALEVYLPLLTGAELIVAPDIAVDGPRLRAAVESSGATVVQATPSSWRLLIEAGLTGDERLRVISGGEALPEDLAQELTARFPVVWNAYGPTETTIWSCLDQVRPGEPVTLGRPIAGTRVYVLDESFAPVPEGVPGDLYIAGDGLARGYSRRGDLTADRFVPDPYAGAVAEGARMYRTGDVARWLPDGRLEFLGRSDHQVKVRGFRIELGEIENVLARHPAVGRVVVMARRDQPGDARLAAYLTPEGPAAPTAAELRELAGAALPEYMVPSAFVVLDAFPLTPNGKVDRLALPAPGREETTAGAFVAPRTPTEEAIAAIWRDVLGVERVGVTDAFLDLGGNSISALRVVMRLPDITDAEVPVAALFEGGTIEKLAAIVTGERQQAASTLVPLRSTGTKAPFFLVHPLGGSVFCYSELVGVLDPDRPLYAFQAPEYAGPDVPRPDSVEEIAALYLSEVRAIQPEGPYFLGGWCMGGMVSYEMARQLEAADEEIGMLTIISASIDDPVPPRYATSESAAILGAFAGRLDVTEAELEALDPEARLAHVVKLTQGTGDERADARSVDDLRRLVQLYTRHARALLTYRDTPREPLRGDAVLIRAETELFDGWHMGWQPRVGGTLLIDESPGDHFSMLEQPNVPEVARRLADAAAGRPHGVPATS</sequence>
<dbReference type="Gene3D" id="3.30.300.30">
    <property type="match status" value="1"/>
</dbReference>
<dbReference type="PANTHER" id="PTHR45527:SF1">
    <property type="entry name" value="FATTY ACID SYNTHASE"/>
    <property type="match status" value="1"/>
</dbReference>
<dbReference type="SMART" id="SM00823">
    <property type="entry name" value="PKS_PP"/>
    <property type="match status" value="1"/>
</dbReference>
<dbReference type="InterPro" id="IPR023213">
    <property type="entry name" value="CAT-like_dom_sf"/>
</dbReference>
<dbReference type="PROSITE" id="PS50075">
    <property type="entry name" value="CARRIER"/>
    <property type="match status" value="1"/>
</dbReference>
<dbReference type="InterPro" id="IPR006162">
    <property type="entry name" value="Ppantetheine_attach_site"/>
</dbReference>
<dbReference type="Pfam" id="PF00501">
    <property type="entry name" value="AMP-binding"/>
    <property type="match status" value="1"/>
</dbReference>
<dbReference type="EMBL" id="CP115300">
    <property type="protein sequence ID" value="WBO64880.1"/>
    <property type="molecule type" value="Genomic_DNA"/>
</dbReference>
<dbReference type="Proteomes" id="UP001212326">
    <property type="component" value="Chromosome"/>
</dbReference>
<dbReference type="SUPFAM" id="SSF52777">
    <property type="entry name" value="CoA-dependent acyltransferases"/>
    <property type="match status" value="2"/>
</dbReference>
<proteinExistence type="predicted"/>
<evidence type="ECO:0000256" key="1">
    <source>
        <dbReference type="ARBA" id="ARBA00001957"/>
    </source>
</evidence>
<accession>A0ABY7P2Z0</accession>
<comment type="cofactor">
    <cofactor evidence="1">
        <name>pantetheine 4'-phosphate</name>
        <dbReference type="ChEBI" id="CHEBI:47942"/>
    </cofactor>
</comment>
<dbReference type="InterPro" id="IPR020806">
    <property type="entry name" value="PKS_PP-bd"/>
</dbReference>
<dbReference type="NCBIfam" id="TIGR01733">
    <property type="entry name" value="AA-adenyl-dom"/>
    <property type="match status" value="1"/>
</dbReference>
<dbReference type="RefSeq" id="WP_270082520.1">
    <property type="nucleotide sequence ID" value="NZ_CP115300.1"/>
</dbReference>
<keyword evidence="6" id="KW-1185">Reference proteome</keyword>
<evidence type="ECO:0000256" key="3">
    <source>
        <dbReference type="ARBA" id="ARBA00022553"/>
    </source>
</evidence>
<keyword evidence="3" id="KW-0597">Phosphoprotein</keyword>
<dbReference type="Pfam" id="PF13193">
    <property type="entry name" value="AMP-binding_C"/>
    <property type="match status" value="1"/>
</dbReference>
<evidence type="ECO:0000313" key="6">
    <source>
        <dbReference type="Proteomes" id="UP001212326"/>
    </source>
</evidence>
<dbReference type="InterPro" id="IPR010071">
    <property type="entry name" value="AA_adenyl_dom"/>
</dbReference>
<dbReference type="InterPro" id="IPR001242">
    <property type="entry name" value="Condensation_dom"/>
</dbReference>
<dbReference type="PROSITE" id="PS00012">
    <property type="entry name" value="PHOSPHOPANTETHEINE"/>
    <property type="match status" value="1"/>
</dbReference>
<dbReference type="Gene3D" id="3.40.50.1820">
    <property type="entry name" value="alpha/beta hydrolase"/>
    <property type="match status" value="1"/>
</dbReference>
<evidence type="ECO:0000313" key="5">
    <source>
        <dbReference type="EMBL" id="WBO64880.1"/>
    </source>
</evidence>
<dbReference type="InterPro" id="IPR029058">
    <property type="entry name" value="AB_hydrolase_fold"/>
</dbReference>
<dbReference type="Gene3D" id="2.30.38.10">
    <property type="entry name" value="Luciferase, Domain 3"/>
    <property type="match status" value="1"/>
</dbReference>
<dbReference type="Gene3D" id="3.30.559.10">
    <property type="entry name" value="Chloramphenicol acetyltransferase-like domain"/>
    <property type="match status" value="1"/>
</dbReference>
<dbReference type="SUPFAM" id="SSF56801">
    <property type="entry name" value="Acetyl-CoA synthetase-like"/>
    <property type="match status" value="1"/>
</dbReference>
<dbReference type="Gene3D" id="3.40.50.980">
    <property type="match status" value="2"/>
</dbReference>
<organism evidence="5 6">
    <name type="scientific">Streptomyces camelliae</name>
    <dbReference type="NCBI Taxonomy" id="3004093"/>
    <lineage>
        <taxon>Bacteria</taxon>
        <taxon>Bacillati</taxon>
        <taxon>Actinomycetota</taxon>
        <taxon>Actinomycetes</taxon>
        <taxon>Kitasatosporales</taxon>
        <taxon>Streptomycetaceae</taxon>
        <taxon>Streptomyces</taxon>
    </lineage>
</organism>
<dbReference type="Pfam" id="PF00975">
    <property type="entry name" value="Thioesterase"/>
    <property type="match status" value="1"/>
</dbReference>
<evidence type="ECO:0000256" key="2">
    <source>
        <dbReference type="ARBA" id="ARBA00022450"/>
    </source>
</evidence>
<keyword evidence="2" id="KW-0596">Phosphopantetheine</keyword>
<dbReference type="InterPro" id="IPR036736">
    <property type="entry name" value="ACP-like_sf"/>
</dbReference>
<dbReference type="CDD" id="cd12116">
    <property type="entry name" value="A_NRPS_Ta1_like"/>
    <property type="match status" value="1"/>
</dbReference>
<dbReference type="SUPFAM" id="SSF47336">
    <property type="entry name" value="ACP-like"/>
    <property type="match status" value="1"/>
</dbReference>
<dbReference type="Pfam" id="PF00550">
    <property type="entry name" value="PP-binding"/>
    <property type="match status" value="1"/>
</dbReference>
<dbReference type="Gene3D" id="1.10.1200.10">
    <property type="entry name" value="ACP-like"/>
    <property type="match status" value="1"/>
</dbReference>
<gene>
    <name evidence="5" type="ORF">O1G22_19605</name>
</gene>
<dbReference type="InterPro" id="IPR000873">
    <property type="entry name" value="AMP-dep_synth/lig_dom"/>
</dbReference>
<evidence type="ECO:0000259" key="4">
    <source>
        <dbReference type="PROSITE" id="PS50075"/>
    </source>
</evidence>
<name>A0ABY7P2Z0_9ACTN</name>
<protein>
    <submittedName>
        <fullName evidence="5">Amino acid adenylation domain-containing protein</fullName>
    </submittedName>
</protein>
<dbReference type="Gene3D" id="3.30.559.30">
    <property type="entry name" value="Nonribosomal peptide synthetase, condensation domain"/>
    <property type="match status" value="1"/>
</dbReference>
<dbReference type="PANTHER" id="PTHR45527">
    <property type="entry name" value="NONRIBOSOMAL PEPTIDE SYNTHETASE"/>
    <property type="match status" value="1"/>
</dbReference>
<dbReference type="InterPro" id="IPR025110">
    <property type="entry name" value="AMP-bd_C"/>
</dbReference>
<dbReference type="InterPro" id="IPR020845">
    <property type="entry name" value="AMP-binding_CS"/>
</dbReference>
<dbReference type="InterPro" id="IPR045851">
    <property type="entry name" value="AMP-bd_C_sf"/>
</dbReference>
<feature type="domain" description="Carrier" evidence="4">
    <location>
        <begin position="963"/>
        <end position="1038"/>
    </location>
</feature>
<dbReference type="SUPFAM" id="SSF53474">
    <property type="entry name" value="alpha/beta-Hydrolases"/>
    <property type="match status" value="1"/>
</dbReference>
<dbReference type="Pfam" id="PF00668">
    <property type="entry name" value="Condensation"/>
    <property type="match status" value="1"/>
</dbReference>
<reference evidence="5 6" key="1">
    <citation type="submission" date="2022-12" db="EMBL/GenBank/DDBJ databases">
        <authorList>
            <person name="Mo P."/>
        </authorList>
    </citation>
    <scope>NUCLEOTIDE SEQUENCE [LARGE SCALE GENOMIC DNA]</scope>
    <source>
        <strain evidence="5 6">HUAS 2-6</strain>
    </source>
</reference>